<dbReference type="InterPro" id="IPR017438">
    <property type="entry name" value="ATP-NAD_kinase_N"/>
</dbReference>
<evidence type="ECO:0000259" key="1">
    <source>
        <dbReference type="Pfam" id="PF00781"/>
    </source>
</evidence>
<dbReference type="EMBL" id="CADCXY010000001">
    <property type="protein sequence ID" value="CAB0150092.1"/>
    <property type="molecule type" value="Genomic_DNA"/>
</dbReference>
<gene>
    <name evidence="2" type="primary">yegS</name>
    <name evidence="2" type="ORF">PSI9734_00659</name>
</gene>
<protein>
    <submittedName>
        <fullName evidence="2">Lipid kinase YegS</fullName>
        <ecNumber evidence="2">2.7.1.-</ecNumber>
    </submittedName>
</protein>
<keyword evidence="2" id="KW-0418">Kinase</keyword>
<dbReference type="EC" id="2.7.1.-" evidence="2"/>
<dbReference type="SUPFAM" id="SSF111331">
    <property type="entry name" value="NAD kinase/diacylglycerol kinase-like"/>
    <property type="match status" value="1"/>
</dbReference>
<dbReference type="Gene3D" id="2.60.200.40">
    <property type="match status" value="1"/>
</dbReference>
<dbReference type="Gene3D" id="3.40.50.10330">
    <property type="entry name" value="Probable inorganic polyphosphate/atp-NAD kinase, domain 1"/>
    <property type="match status" value="1"/>
</dbReference>
<dbReference type="Proteomes" id="UP000481517">
    <property type="component" value="Unassembled WGS sequence"/>
</dbReference>
<sequence length="299" mass="33246">MQNSAIAIYYKSNCARARGYAETYQQQFHQDYGVTNVTLIASSGHRGDDVKRLINWRDAQSATRARECVVIGGDGSLNIVAQMAAQSTVAVTVIPCGTGNDFASALEIRDWRWRLEDQGEVLERTIGKAGDYYFINHAGAGLTVAMQSYQGSFSRRWLGRYSYISALLRYLLLPPSRRCKLQPLSASSSYGYDELQIVALNRTIGGGIVVYPQAAIASDTLAVLTVPKCARWRQMSALYWLLRGQPKRSSMITFAEVRQVQLGDADNIIEFDGDRFELCGPVTIEVIRAGLRVRRPTLT</sequence>
<dbReference type="GO" id="GO:0016301">
    <property type="term" value="F:kinase activity"/>
    <property type="evidence" value="ECO:0007669"/>
    <property type="project" value="UniProtKB-KW"/>
</dbReference>
<keyword evidence="3" id="KW-1185">Reference proteome</keyword>
<proteinExistence type="predicted"/>
<accession>A0A6S6WMZ4</accession>
<dbReference type="InterPro" id="IPR016064">
    <property type="entry name" value="NAD/diacylglycerol_kinase_sf"/>
</dbReference>
<keyword evidence="2" id="KW-0808">Transferase</keyword>
<dbReference type="Pfam" id="PF00781">
    <property type="entry name" value="DAGK_cat"/>
    <property type="match status" value="1"/>
</dbReference>
<evidence type="ECO:0000313" key="3">
    <source>
        <dbReference type="Proteomes" id="UP000481517"/>
    </source>
</evidence>
<feature type="domain" description="DAGKc" evidence="1">
    <location>
        <begin position="28"/>
        <end position="110"/>
    </location>
</feature>
<dbReference type="RefSeq" id="WP_173919669.1">
    <property type="nucleotide sequence ID" value="NZ_CADCXY010000001.1"/>
</dbReference>
<dbReference type="AlphaFoldDB" id="A0A6S6WMZ4"/>
<reference evidence="2 3" key="1">
    <citation type="submission" date="2020-02" db="EMBL/GenBank/DDBJ databases">
        <authorList>
            <person name="Rodrigo-Torres L."/>
            <person name="Arahal R. D."/>
            <person name="Lucena T."/>
        </authorList>
    </citation>
    <scope>NUCLEOTIDE SEQUENCE [LARGE SCALE GENOMIC DNA]</scope>
    <source>
        <strain evidence="2 3">CECT 9734</strain>
    </source>
</reference>
<dbReference type="InterPro" id="IPR001206">
    <property type="entry name" value="Diacylglycerol_kinase_cat_dom"/>
</dbReference>
<evidence type="ECO:0000313" key="2">
    <source>
        <dbReference type="EMBL" id="CAB0150092.1"/>
    </source>
</evidence>
<organism evidence="2 3">
    <name type="scientific">Pseudidiomarina piscicola</name>
    <dbReference type="NCBI Taxonomy" id="2614830"/>
    <lineage>
        <taxon>Bacteria</taxon>
        <taxon>Pseudomonadati</taxon>
        <taxon>Pseudomonadota</taxon>
        <taxon>Gammaproteobacteria</taxon>
        <taxon>Alteromonadales</taxon>
        <taxon>Idiomarinaceae</taxon>
        <taxon>Pseudidiomarina</taxon>
    </lineage>
</organism>
<name>A0A6S6WMZ4_9GAMM</name>